<keyword evidence="2" id="KW-1185">Reference proteome</keyword>
<protein>
    <submittedName>
        <fullName evidence="1">Uncharacterized protein</fullName>
    </submittedName>
</protein>
<dbReference type="EMBL" id="ML977385">
    <property type="protein sequence ID" value="KAF2105288.1"/>
    <property type="molecule type" value="Genomic_DNA"/>
</dbReference>
<reference evidence="1" key="1">
    <citation type="journal article" date="2020" name="Stud. Mycol.">
        <title>101 Dothideomycetes genomes: a test case for predicting lifestyles and emergence of pathogens.</title>
        <authorList>
            <person name="Haridas S."/>
            <person name="Albert R."/>
            <person name="Binder M."/>
            <person name="Bloem J."/>
            <person name="Labutti K."/>
            <person name="Salamov A."/>
            <person name="Andreopoulos B."/>
            <person name="Baker S."/>
            <person name="Barry K."/>
            <person name="Bills G."/>
            <person name="Bluhm B."/>
            <person name="Cannon C."/>
            <person name="Castanera R."/>
            <person name="Culley D."/>
            <person name="Daum C."/>
            <person name="Ezra D."/>
            <person name="Gonzalez J."/>
            <person name="Henrissat B."/>
            <person name="Kuo A."/>
            <person name="Liang C."/>
            <person name="Lipzen A."/>
            <person name="Lutzoni F."/>
            <person name="Magnuson J."/>
            <person name="Mondo S."/>
            <person name="Nolan M."/>
            <person name="Ohm R."/>
            <person name="Pangilinan J."/>
            <person name="Park H.-J."/>
            <person name="Ramirez L."/>
            <person name="Alfaro M."/>
            <person name="Sun H."/>
            <person name="Tritt A."/>
            <person name="Yoshinaga Y."/>
            <person name="Zwiers L.-H."/>
            <person name="Turgeon B."/>
            <person name="Goodwin S."/>
            <person name="Spatafora J."/>
            <person name="Crous P."/>
            <person name="Grigoriev I."/>
        </authorList>
    </citation>
    <scope>NUCLEOTIDE SEQUENCE</scope>
    <source>
        <strain evidence="1">CBS 627.86</strain>
    </source>
</reference>
<dbReference type="OrthoDB" id="3746940at2759"/>
<name>A0A6A5YGL5_9PLEO</name>
<organism evidence="1 2">
    <name type="scientific">Lophiotrema nucula</name>
    <dbReference type="NCBI Taxonomy" id="690887"/>
    <lineage>
        <taxon>Eukaryota</taxon>
        <taxon>Fungi</taxon>
        <taxon>Dikarya</taxon>
        <taxon>Ascomycota</taxon>
        <taxon>Pezizomycotina</taxon>
        <taxon>Dothideomycetes</taxon>
        <taxon>Pleosporomycetidae</taxon>
        <taxon>Pleosporales</taxon>
        <taxon>Lophiotremataceae</taxon>
        <taxon>Lophiotrema</taxon>
    </lineage>
</organism>
<proteinExistence type="predicted"/>
<gene>
    <name evidence="1" type="ORF">BDV96DRAFT_509609</name>
</gene>
<sequence>GDTALAGQPELNIPSHFFPPHTEDRTIWFKGIYLSIVNKKTNDTKTHIDNQIATTKYRPHKVPAGYTTYLRGASVYFIS</sequence>
<accession>A0A6A5YGL5</accession>
<feature type="non-terminal residue" evidence="1">
    <location>
        <position position="1"/>
    </location>
</feature>
<dbReference type="Proteomes" id="UP000799770">
    <property type="component" value="Unassembled WGS sequence"/>
</dbReference>
<evidence type="ECO:0000313" key="2">
    <source>
        <dbReference type="Proteomes" id="UP000799770"/>
    </source>
</evidence>
<dbReference type="AlphaFoldDB" id="A0A6A5YGL5"/>
<evidence type="ECO:0000313" key="1">
    <source>
        <dbReference type="EMBL" id="KAF2105288.1"/>
    </source>
</evidence>